<dbReference type="OrthoDB" id="118243at2759"/>
<organism evidence="1 2">
    <name type="scientific">Paramuricea clavata</name>
    <name type="common">Red gorgonian</name>
    <name type="synonym">Violescent sea-whip</name>
    <dbReference type="NCBI Taxonomy" id="317549"/>
    <lineage>
        <taxon>Eukaryota</taxon>
        <taxon>Metazoa</taxon>
        <taxon>Cnidaria</taxon>
        <taxon>Anthozoa</taxon>
        <taxon>Octocorallia</taxon>
        <taxon>Malacalcyonacea</taxon>
        <taxon>Plexauridae</taxon>
        <taxon>Paramuricea</taxon>
    </lineage>
</organism>
<evidence type="ECO:0000313" key="1">
    <source>
        <dbReference type="EMBL" id="CAB4045689.1"/>
    </source>
</evidence>
<accession>A0A6S7LVV7</accession>
<name>A0A6S7LVV7_PARCT</name>
<reference evidence="1" key="1">
    <citation type="submission" date="2020-04" db="EMBL/GenBank/DDBJ databases">
        <authorList>
            <person name="Alioto T."/>
            <person name="Alioto T."/>
            <person name="Gomez Garrido J."/>
        </authorList>
    </citation>
    <scope>NUCLEOTIDE SEQUENCE</scope>
    <source>
        <strain evidence="1">A484AB</strain>
    </source>
</reference>
<dbReference type="AlphaFoldDB" id="A0A6S7LVV7"/>
<dbReference type="EMBL" id="CACRXK020041107">
    <property type="protein sequence ID" value="CAB4045689.1"/>
    <property type="molecule type" value="Genomic_DNA"/>
</dbReference>
<keyword evidence="2" id="KW-1185">Reference proteome</keyword>
<evidence type="ECO:0000313" key="2">
    <source>
        <dbReference type="Proteomes" id="UP001152795"/>
    </source>
</evidence>
<feature type="non-terminal residue" evidence="1">
    <location>
        <position position="119"/>
    </location>
</feature>
<dbReference type="Proteomes" id="UP001152795">
    <property type="component" value="Unassembled WGS sequence"/>
</dbReference>
<sequence length="119" mass="13058">MPVALKTDHKPLVSALEKASDTATPFQRRHLSFVSQFSKDIAHQPGSTNVIADALSRSDPVDFLIDDEEVDDDDDDVLASIFSVSNCSPKDFLASQVADSSLMKWIDHHLNDDSSPFSP</sequence>
<comment type="caution">
    <text evidence="1">The sequence shown here is derived from an EMBL/GenBank/DDBJ whole genome shotgun (WGS) entry which is preliminary data.</text>
</comment>
<protein>
    <submittedName>
        <fullName evidence="1">Uncharacterized protein</fullName>
    </submittedName>
</protein>
<gene>
    <name evidence="1" type="ORF">PACLA_8A036235</name>
</gene>
<proteinExistence type="predicted"/>